<accession>A0A317Y405</accession>
<dbReference type="ExpressionAtlas" id="A0A317Y5R1">
    <property type="expression patterns" value="baseline and differential"/>
</dbReference>
<gene>
    <name evidence="1" type="ORF">Zm00014a_003232</name>
</gene>
<evidence type="ECO:0000313" key="1">
    <source>
        <dbReference type="EMBL" id="PWZ53024.1"/>
    </source>
</evidence>
<dbReference type="SUPFAM" id="SSF63829">
    <property type="entry name" value="Calcium-dependent phosphotriesterase"/>
    <property type="match status" value="1"/>
</dbReference>
<dbReference type="InterPro" id="IPR053224">
    <property type="entry name" value="Sensory_adhesion_molecule"/>
</dbReference>
<accession>A0A317Y5R1</accession>
<proteinExistence type="predicted"/>
<dbReference type="EMBL" id="NCVQ01000001">
    <property type="protein sequence ID" value="PWZ53023.1"/>
    <property type="molecule type" value="Genomic_DNA"/>
</dbReference>
<sequence>MCGGCRRRQCGPDGTPDGGRRGCGTVIAVLALAAAAAVAFLESAAGGISYAGDGWLHECAKWDAEGGRFLASTFFGGGVAEVRAGEGEAEAEERVVVADPVATGRVALGLAVDAPRRRLLLVYADRPPRLGYAALGAYDLGSWRRLFLTRLDVPGESTFPDDVAADEEGNAYVTDAKGSKIWKVGPDGALLGVIKNATFVQRPGLRHNLVGLNGIVYHPNGYLLVVHTSGGDFFKVDPKTETVRVVKVRGSLRRGDGLELLSPTRLVVAGLPNRLVESSDDWETASVTGQYVGPVHRIGSSATVKDGDVYVNHIVGFGLGRKKTHVLARAVFSPLAVTS</sequence>
<reference evidence="1" key="1">
    <citation type="journal article" date="2018" name="Nat. Genet.">
        <title>Extensive intraspecific gene order and gene structural variations between Mo17 and other maize genomes.</title>
        <authorList>
            <person name="Sun S."/>
            <person name="Zhou Y."/>
            <person name="Chen J."/>
            <person name="Shi J."/>
            <person name="Zhao H."/>
            <person name="Zhao H."/>
            <person name="Song W."/>
            <person name="Zhang M."/>
            <person name="Cui Y."/>
            <person name="Dong X."/>
            <person name="Liu H."/>
            <person name="Ma X."/>
            <person name="Jiao Y."/>
            <person name="Wang B."/>
            <person name="Wei X."/>
            <person name="Stein J.C."/>
            <person name="Glaubitz J.C."/>
            <person name="Lu F."/>
            <person name="Yu G."/>
            <person name="Liang C."/>
            <person name="Fengler K."/>
            <person name="Li B."/>
            <person name="Rafalski A."/>
            <person name="Schnable P.S."/>
            <person name="Ware D.H."/>
            <person name="Buckler E.S."/>
            <person name="Lai J."/>
        </authorList>
    </citation>
    <scope>NUCLEOTIDE SEQUENCE [LARGE SCALE GENOMIC DNA]</scope>
    <source>
        <tissue evidence="1">Seedling</tissue>
    </source>
</reference>
<evidence type="ECO:0008006" key="2">
    <source>
        <dbReference type="Google" id="ProtNLM"/>
    </source>
</evidence>
<name>A0A317Y5R1_MAIZE</name>
<comment type="caution">
    <text evidence="1">The sequence shown here is derived from an EMBL/GenBank/DDBJ whole genome shotgun (WGS) entry which is preliminary data.</text>
</comment>
<dbReference type="AlphaFoldDB" id="A0A317Y5R1"/>
<dbReference type="Gene3D" id="2.120.10.30">
    <property type="entry name" value="TolB, C-terminal domain"/>
    <property type="match status" value="1"/>
</dbReference>
<dbReference type="InterPro" id="IPR011042">
    <property type="entry name" value="6-blade_b-propeller_TolB-like"/>
</dbReference>
<organism evidence="1">
    <name type="scientific">Zea mays</name>
    <name type="common">Maize</name>
    <dbReference type="NCBI Taxonomy" id="4577"/>
    <lineage>
        <taxon>Eukaryota</taxon>
        <taxon>Viridiplantae</taxon>
        <taxon>Streptophyta</taxon>
        <taxon>Embryophyta</taxon>
        <taxon>Tracheophyta</taxon>
        <taxon>Spermatophyta</taxon>
        <taxon>Magnoliopsida</taxon>
        <taxon>Liliopsida</taxon>
        <taxon>Poales</taxon>
        <taxon>Poaceae</taxon>
        <taxon>PACMAD clade</taxon>
        <taxon>Panicoideae</taxon>
        <taxon>Andropogonodae</taxon>
        <taxon>Andropogoneae</taxon>
        <taxon>Tripsacinae</taxon>
        <taxon>Zea</taxon>
    </lineage>
</organism>
<protein>
    <recommendedName>
        <fullName evidence="2">Calcium-dependent phosphotriesterase superfamily protein</fullName>
    </recommendedName>
</protein>
<dbReference type="Proteomes" id="UP000251960">
    <property type="component" value="Chromosome 1"/>
</dbReference>
<dbReference type="PANTHER" id="PTHR31460:SF0">
    <property type="entry name" value="CALCIUM-DEPENDENT PHOSPHOTRIESTERASE SUPERFAMILY PROTEIN-RELATED"/>
    <property type="match status" value="1"/>
</dbReference>
<dbReference type="PANTHER" id="PTHR31460">
    <property type="match status" value="1"/>
</dbReference>
<dbReference type="EMBL" id="NCVQ01000001">
    <property type="protein sequence ID" value="PWZ53024.1"/>
    <property type="molecule type" value="Genomic_DNA"/>
</dbReference>